<name>A0A644WZR7_9ZZZZ</name>
<keyword evidence="2" id="KW-0540">Nuclease</keyword>
<dbReference type="EMBL" id="VSSQ01001565">
    <property type="protein sequence ID" value="MPM09405.1"/>
    <property type="molecule type" value="Genomic_DNA"/>
</dbReference>
<dbReference type="GO" id="GO:0006308">
    <property type="term" value="P:DNA catabolic process"/>
    <property type="evidence" value="ECO:0007669"/>
    <property type="project" value="InterPro"/>
</dbReference>
<accession>A0A644WZR7</accession>
<dbReference type="SUPFAM" id="SSF116842">
    <property type="entry name" value="XseB-like"/>
    <property type="match status" value="1"/>
</dbReference>
<dbReference type="Gene3D" id="1.10.287.1040">
    <property type="entry name" value="Exonuclease VII, small subunit"/>
    <property type="match status" value="1"/>
</dbReference>
<gene>
    <name evidence="4" type="ORF">SDC9_55722</name>
</gene>
<evidence type="ECO:0000256" key="2">
    <source>
        <dbReference type="ARBA" id="ARBA00022722"/>
    </source>
</evidence>
<proteinExistence type="predicted"/>
<dbReference type="InterPro" id="IPR003761">
    <property type="entry name" value="Exonuc_VII_S"/>
</dbReference>
<evidence type="ECO:0000256" key="1">
    <source>
        <dbReference type="ARBA" id="ARBA00022490"/>
    </source>
</evidence>
<dbReference type="Pfam" id="PF02609">
    <property type="entry name" value="Exonuc_VII_S"/>
    <property type="match status" value="1"/>
</dbReference>
<keyword evidence="1" id="KW-0963">Cytoplasm</keyword>
<dbReference type="AlphaFoldDB" id="A0A644WZR7"/>
<keyword evidence="3" id="KW-0378">Hydrolase</keyword>
<protein>
    <submittedName>
        <fullName evidence="4">Uncharacterized protein</fullName>
    </submittedName>
</protein>
<organism evidence="4">
    <name type="scientific">bioreactor metagenome</name>
    <dbReference type="NCBI Taxonomy" id="1076179"/>
    <lineage>
        <taxon>unclassified sequences</taxon>
        <taxon>metagenomes</taxon>
        <taxon>ecological metagenomes</taxon>
    </lineage>
</organism>
<dbReference type="InterPro" id="IPR037004">
    <property type="entry name" value="Exonuc_VII_ssu_sf"/>
</dbReference>
<evidence type="ECO:0000313" key="4">
    <source>
        <dbReference type="EMBL" id="MPM09405.1"/>
    </source>
</evidence>
<reference evidence="4" key="1">
    <citation type="submission" date="2019-08" db="EMBL/GenBank/DDBJ databases">
        <authorList>
            <person name="Kucharzyk K."/>
            <person name="Murdoch R.W."/>
            <person name="Higgins S."/>
            <person name="Loffler F."/>
        </authorList>
    </citation>
    <scope>NUCLEOTIDE SEQUENCE</scope>
</reference>
<dbReference type="NCBIfam" id="TIGR01280">
    <property type="entry name" value="xseB"/>
    <property type="match status" value="1"/>
</dbReference>
<dbReference type="GO" id="GO:0008855">
    <property type="term" value="F:exodeoxyribonuclease VII activity"/>
    <property type="evidence" value="ECO:0007669"/>
    <property type="project" value="InterPro"/>
</dbReference>
<comment type="caution">
    <text evidence="4">The sequence shown here is derived from an EMBL/GenBank/DDBJ whole genome shotgun (WGS) entry which is preliminary data.</text>
</comment>
<evidence type="ECO:0000256" key="3">
    <source>
        <dbReference type="ARBA" id="ARBA00022801"/>
    </source>
</evidence>
<dbReference type="GO" id="GO:0009318">
    <property type="term" value="C:exodeoxyribonuclease VII complex"/>
    <property type="evidence" value="ECO:0007669"/>
    <property type="project" value="InterPro"/>
</dbReference>
<sequence>MSEPKYSEAMAELEEIVTAIENDSPDPDELIIKVKRAAELIQFCRKRLLNTETEINTVLAKLKEMSDDKTE</sequence>